<organism evidence="2 3">
    <name type="scientific">Methylococcus capsulatus</name>
    <dbReference type="NCBI Taxonomy" id="414"/>
    <lineage>
        <taxon>Bacteria</taxon>
        <taxon>Pseudomonadati</taxon>
        <taxon>Pseudomonadota</taxon>
        <taxon>Gammaproteobacteria</taxon>
        <taxon>Methylococcales</taxon>
        <taxon>Methylococcaceae</taxon>
        <taxon>Methylococcus</taxon>
    </lineage>
</organism>
<sequence length="728" mass="77750">MGGSSKSVTVGYRYYLGMHLAICHGPVDAVTEIQVGERQAWSGNLTASGRITVNAPELFGGEKREGGISGAVDAAFGESTQGANDYLASTIGTPQPAYRGLLSLILRQVYIAANNPYIKPWAVRVKRCFRAWYSTKAEISGAANPAHILYECLTNSAWGMGYPSVSIDDASFKAAADTLSSEGFGLNLIWLQQSTIEQFVREVLDHIGGVLTTSPSTGRFVLKLVRANYAVASLPVLDPTNVIELESFQRAAWGETTNELVLIYTKSDTFKETSITVQDLANIQAQGAVVSQTRRYPGITSDALAARVAMRDLAAVSTPLAKVRLKVNRRAWSLTPGDVFKLSWPTLGIENLVMRIAAIDGGTLTQGAIGIDAVEDVFGLPQGSYTAPQPPGWTDPVPAPSATTPRRLVEAPYWDIARAMTASELAYLDATDCYLQTLGGRPASGALNYDLYSKTSSASTYNLRGQGEFCPHAVLAADVGQAVTSTITYNAETDIDLITVGGYAYLDDEVVAVTAINTTTKSLTVNRGVLDTVPVAHASGSRIWFADGFQGVDPTEYAAGETVNARLLTVTGKGTLALASAPTDSLAMNRRQNRPYPPGNVKINNVAYPAVAKGDLVISWAHRDRLSQTVSLVPQTNGNIGPEAGVTYTLRIYGEAGSLRRTYSGLTGTSQTYTLADDTADSGLGRPNAALRIELESNRSGVISLQKHSVAFERAGYGLSYDKYYGGI</sequence>
<dbReference type="Proteomes" id="UP001359308">
    <property type="component" value="Chromosome"/>
</dbReference>
<accession>A0ABZ2F828</accession>
<name>A0ABZ2F828_METCP</name>
<dbReference type="InterPro" id="IPR032876">
    <property type="entry name" value="J_dom"/>
</dbReference>
<protein>
    <submittedName>
        <fullName evidence="2">Phage tail protein</fullName>
    </submittedName>
</protein>
<gene>
    <name evidence="2" type="ORF">N4J17_04765</name>
</gene>
<evidence type="ECO:0000313" key="2">
    <source>
        <dbReference type="EMBL" id="WWF02934.1"/>
    </source>
</evidence>
<proteinExistence type="predicted"/>
<reference evidence="2 3" key="1">
    <citation type="submission" date="2022-09" db="EMBL/GenBank/DDBJ databases">
        <authorList>
            <person name="Giprobiosintez L."/>
        </authorList>
    </citation>
    <scope>NUCLEOTIDE SEQUENCE [LARGE SCALE GENOMIC DNA]</scope>
    <source>
        <strain evidence="3">VKPM-B-12549 (GBS-15)</strain>
    </source>
</reference>
<keyword evidence="3" id="KW-1185">Reference proteome</keyword>
<evidence type="ECO:0000313" key="3">
    <source>
        <dbReference type="Proteomes" id="UP001359308"/>
    </source>
</evidence>
<dbReference type="Pfam" id="PF13550">
    <property type="entry name" value="Phage-tail_3"/>
    <property type="match status" value="1"/>
</dbReference>
<dbReference type="RefSeq" id="WP_277458456.1">
    <property type="nucleotide sequence ID" value="NZ_CP104311.1"/>
</dbReference>
<evidence type="ECO:0000259" key="1">
    <source>
        <dbReference type="Pfam" id="PF13550"/>
    </source>
</evidence>
<dbReference type="EMBL" id="CP104311">
    <property type="protein sequence ID" value="WWF02934.1"/>
    <property type="molecule type" value="Genomic_DNA"/>
</dbReference>
<feature type="domain" description="Tip attachment protein J" evidence="1">
    <location>
        <begin position="192"/>
        <end position="360"/>
    </location>
</feature>